<reference evidence="2 3" key="1">
    <citation type="submission" date="2018-10" db="EMBL/GenBank/DDBJ databases">
        <title>A high-quality apple genome assembly.</title>
        <authorList>
            <person name="Hu J."/>
        </authorList>
    </citation>
    <scope>NUCLEOTIDE SEQUENCE [LARGE SCALE GENOMIC DNA]</scope>
    <source>
        <strain evidence="3">cv. HFTH1</strain>
        <tissue evidence="2">Young leaf</tissue>
    </source>
</reference>
<dbReference type="EMBL" id="RDQH01000341">
    <property type="protein sequence ID" value="RXH74046.1"/>
    <property type="molecule type" value="Genomic_DNA"/>
</dbReference>
<keyword evidence="1" id="KW-0472">Membrane</keyword>
<comment type="caution">
    <text evidence="2">The sequence shown here is derived from an EMBL/GenBank/DDBJ whole genome shotgun (WGS) entry which is preliminary data.</text>
</comment>
<organism evidence="2 3">
    <name type="scientific">Malus domestica</name>
    <name type="common">Apple</name>
    <name type="synonym">Pyrus malus</name>
    <dbReference type="NCBI Taxonomy" id="3750"/>
    <lineage>
        <taxon>Eukaryota</taxon>
        <taxon>Viridiplantae</taxon>
        <taxon>Streptophyta</taxon>
        <taxon>Embryophyta</taxon>
        <taxon>Tracheophyta</taxon>
        <taxon>Spermatophyta</taxon>
        <taxon>Magnoliopsida</taxon>
        <taxon>eudicotyledons</taxon>
        <taxon>Gunneridae</taxon>
        <taxon>Pentapetalae</taxon>
        <taxon>rosids</taxon>
        <taxon>fabids</taxon>
        <taxon>Rosales</taxon>
        <taxon>Rosaceae</taxon>
        <taxon>Amygdaloideae</taxon>
        <taxon>Maleae</taxon>
        <taxon>Malus</taxon>
    </lineage>
</organism>
<dbReference type="Proteomes" id="UP000290289">
    <property type="component" value="Chromosome 15"/>
</dbReference>
<accession>A0A498HRF6</accession>
<dbReference type="PANTHER" id="PTHR11206">
    <property type="entry name" value="MULTIDRUG RESISTANCE PROTEIN"/>
    <property type="match status" value="1"/>
</dbReference>
<evidence type="ECO:0000313" key="3">
    <source>
        <dbReference type="Proteomes" id="UP000290289"/>
    </source>
</evidence>
<protein>
    <submittedName>
        <fullName evidence="2">Uncharacterized protein</fullName>
    </submittedName>
</protein>
<sequence length="81" mass="8890">MNITMMKISLLLLAKRSWIESKKLWHIVGPAIFSRAASYCMLVITQAFAGHLCDLELAAISIANTVIVGFVFGLLHDDGGR</sequence>
<feature type="transmembrane region" description="Helical" evidence="1">
    <location>
        <begin position="55"/>
        <end position="75"/>
    </location>
</feature>
<evidence type="ECO:0000256" key="1">
    <source>
        <dbReference type="SAM" id="Phobius"/>
    </source>
</evidence>
<name>A0A498HRF6_MALDO</name>
<feature type="transmembrane region" description="Helical" evidence="1">
    <location>
        <begin position="24"/>
        <end position="49"/>
    </location>
</feature>
<proteinExistence type="predicted"/>
<evidence type="ECO:0000313" key="2">
    <source>
        <dbReference type="EMBL" id="RXH74046.1"/>
    </source>
</evidence>
<dbReference type="AlphaFoldDB" id="A0A498HRF6"/>
<keyword evidence="1" id="KW-1133">Transmembrane helix</keyword>
<keyword evidence="3" id="KW-1185">Reference proteome</keyword>
<gene>
    <name evidence="2" type="ORF">DVH24_021226</name>
</gene>
<keyword evidence="1" id="KW-0812">Transmembrane</keyword>